<feature type="compositionally biased region" description="Basic and acidic residues" evidence="1">
    <location>
        <begin position="26"/>
        <end position="36"/>
    </location>
</feature>
<feature type="compositionally biased region" description="Polar residues" evidence="1">
    <location>
        <begin position="209"/>
        <end position="220"/>
    </location>
</feature>
<feature type="region of interest" description="Disordered" evidence="1">
    <location>
        <begin position="170"/>
        <end position="231"/>
    </location>
</feature>
<sequence>MENGTLPQKDQTNRAPVCRAEFTDTNGRDSGREVNETKTILSLLENSAEHPDGHQNTVAMSAYSTQDSKATVSKTSNCANVQDTTATSMYYKSAEEHLEERSSLSSPSEECLRGDSSLTQRVEVGLNSAKQFVNLEFDSESKVSLMIFVPLKSMSSVDLNLVHGKDDGGFGEEGSGSFTQWLSESDLDTGSRPRRTSSTTPGVKPHPTIQPSYVKTTTRQLSSPPPALPLP</sequence>
<dbReference type="Proteomes" id="UP001239994">
    <property type="component" value="Unassembled WGS sequence"/>
</dbReference>
<name>A0AAD9DU63_9TELE</name>
<evidence type="ECO:0000313" key="3">
    <source>
        <dbReference type="Proteomes" id="UP001239994"/>
    </source>
</evidence>
<evidence type="ECO:0000256" key="1">
    <source>
        <dbReference type="SAM" id="MobiDB-lite"/>
    </source>
</evidence>
<dbReference type="AlphaFoldDB" id="A0AAD9DU63"/>
<gene>
    <name evidence="2" type="ORF">P4O66_001583</name>
</gene>
<comment type="caution">
    <text evidence="2">The sequence shown here is derived from an EMBL/GenBank/DDBJ whole genome shotgun (WGS) entry which is preliminary data.</text>
</comment>
<accession>A0AAD9DU63</accession>
<protein>
    <submittedName>
        <fullName evidence="2">Uncharacterized protein</fullName>
    </submittedName>
</protein>
<feature type="region of interest" description="Disordered" evidence="1">
    <location>
        <begin position="1"/>
        <end position="38"/>
    </location>
</feature>
<evidence type="ECO:0000313" key="2">
    <source>
        <dbReference type="EMBL" id="KAK1792874.1"/>
    </source>
</evidence>
<dbReference type="EMBL" id="JAROKS010000018">
    <property type="protein sequence ID" value="KAK1792874.1"/>
    <property type="molecule type" value="Genomic_DNA"/>
</dbReference>
<organism evidence="2 3">
    <name type="scientific">Electrophorus voltai</name>
    <dbReference type="NCBI Taxonomy" id="2609070"/>
    <lineage>
        <taxon>Eukaryota</taxon>
        <taxon>Metazoa</taxon>
        <taxon>Chordata</taxon>
        <taxon>Craniata</taxon>
        <taxon>Vertebrata</taxon>
        <taxon>Euteleostomi</taxon>
        <taxon>Actinopterygii</taxon>
        <taxon>Neopterygii</taxon>
        <taxon>Teleostei</taxon>
        <taxon>Ostariophysi</taxon>
        <taxon>Gymnotiformes</taxon>
        <taxon>Gymnotoidei</taxon>
        <taxon>Gymnotidae</taxon>
        <taxon>Electrophorus</taxon>
    </lineage>
</organism>
<keyword evidence="3" id="KW-1185">Reference proteome</keyword>
<feature type="compositionally biased region" description="Polar residues" evidence="1">
    <location>
        <begin position="1"/>
        <end position="14"/>
    </location>
</feature>
<proteinExistence type="predicted"/>
<reference evidence="2" key="1">
    <citation type="submission" date="2023-03" db="EMBL/GenBank/DDBJ databases">
        <title>Electrophorus voltai genome.</title>
        <authorList>
            <person name="Bian C."/>
        </authorList>
    </citation>
    <scope>NUCLEOTIDE SEQUENCE</scope>
    <source>
        <strain evidence="2">CB-2022</strain>
        <tissue evidence="2">Muscle</tissue>
    </source>
</reference>